<organism evidence="1 2">
    <name type="scientific">Pistacia atlantica</name>
    <dbReference type="NCBI Taxonomy" id="434234"/>
    <lineage>
        <taxon>Eukaryota</taxon>
        <taxon>Viridiplantae</taxon>
        <taxon>Streptophyta</taxon>
        <taxon>Embryophyta</taxon>
        <taxon>Tracheophyta</taxon>
        <taxon>Spermatophyta</taxon>
        <taxon>Magnoliopsida</taxon>
        <taxon>eudicotyledons</taxon>
        <taxon>Gunneridae</taxon>
        <taxon>Pentapetalae</taxon>
        <taxon>rosids</taxon>
        <taxon>malvids</taxon>
        <taxon>Sapindales</taxon>
        <taxon>Anacardiaceae</taxon>
        <taxon>Pistacia</taxon>
    </lineage>
</organism>
<evidence type="ECO:0000313" key="1">
    <source>
        <dbReference type="EMBL" id="KAJ0080931.1"/>
    </source>
</evidence>
<keyword evidence="2" id="KW-1185">Reference proteome</keyword>
<gene>
    <name evidence="1" type="ORF">Patl1_11985</name>
</gene>
<reference evidence="2" key="1">
    <citation type="journal article" date="2023" name="G3 (Bethesda)">
        <title>Genome assembly and association tests identify interacting loci associated with vigor, precocity, and sex in interspecific pistachio rootstocks.</title>
        <authorList>
            <person name="Palmer W."/>
            <person name="Jacygrad E."/>
            <person name="Sagayaradj S."/>
            <person name="Cavanaugh K."/>
            <person name="Han R."/>
            <person name="Bertier L."/>
            <person name="Beede B."/>
            <person name="Kafkas S."/>
            <person name="Golino D."/>
            <person name="Preece J."/>
            <person name="Michelmore R."/>
        </authorList>
    </citation>
    <scope>NUCLEOTIDE SEQUENCE [LARGE SCALE GENOMIC DNA]</scope>
</reference>
<dbReference type="Proteomes" id="UP001164250">
    <property type="component" value="Chromosome 12"/>
</dbReference>
<comment type="caution">
    <text evidence="1">The sequence shown here is derived from an EMBL/GenBank/DDBJ whole genome shotgun (WGS) entry which is preliminary data.</text>
</comment>
<protein>
    <submittedName>
        <fullName evidence="1">Uncharacterized protein</fullName>
    </submittedName>
</protein>
<proteinExistence type="predicted"/>
<name>A0ACC1A3B9_9ROSI</name>
<evidence type="ECO:0000313" key="2">
    <source>
        <dbReference type="Proteomes" id="UP001164250"/>
    </source>
</evidence>
<dbReference type="EMBL" id="CM047908">
    <property type="protein sequence ID" value="KAJ0080931.1"/>
    <property type="molecule type" value="Genomic_DNA"/>
</dbReference>
<accession>A0ACC1A3B9</accession>
<sequence length="117" mass="13110">MAKSMRSKKEKRLRAIRRELVTPLYDKKDEAKFAAQEAALAAPKLPVRIPQNNNTSMDVTTTTTTVSTNNDMDVEMANGSQSKNSLKPVGGVGKKSQKKFKLGKNKRRGKGWKKRDF</sequence>